<dbReference type="InterPro" id="IPR004017">
    <property type="entry name" value="Cys_rich_dom"/>
</dbReference>
<dbReference type="RefSeq" id="WP_004098102.1">
    <property type="nucleotide sequence ID" value="NZ_AFGF01000193.1"/>
</dbReference>
<dbReference type="Proteomes" id="UP000003240">
    <property type="component" value="Unassembled WGS sequence"/>
</dbReference>
<evidence type="ECO:0000256" key="2">
    <source>
        <dbReference type="ARBA" id="ARBA00022723"/>
    </source>
</evidence>
<protein>
    <recommendedName>
        <fullName evidence="6">Glycolate oxidase iron-sulfur subunit</fullName>
        <ecNumber evidence="6">1.1.99.14</ecNumber>
    </recommendedName>
</protein>
<dbReference type="PANTHER" id="PTHR32479">
    <property type="entry name" value="GLYCOLATE OXIDASE IRON-SULFUR SUBUNIT"/>
    <property type="match status" value="1"/>
</dbReference>
<comment type="function">
    <text evidence="6">Component of a complex that catalyzes the oxidation of glycolate to glyoxylate.</text>
</comment>
<comment type="catalytic activity">
    <reaction evidence="6">
        <text>(R)-lactate + A = pyruvate + AH2</text>
        <dbReference type="Rhea" id="RHEA:15089"/>
        <dbReference type="ChEBI" id="CHEBI:13193"/>
        <dbReference type="ChEBI" id="CHEBI:15361"/>
        <dbReference type="ChEBI" id="CHEBI:16004"/>
        <dbReference type="ChEBI" id="CHEBI:17499"/>
    </reaction>
</comment>
<keyword evidence="4 6" id="KW-0408">Iron</keyword>
<dbReference type="AlphaFoldDB" id="F7NMX1"/>
<dbReference type="PROSITE" id="PS00198">
    <property type="entry name" value="4FE4S_FER_1"/>
    <property type="match status" value="2"/>
</dbReference>
<evidence type="ECO:0000256" key="3">
    <source>
        <dbReference type="ARBA" id="ARBA00022737"/>
    </source>
</evidence>
<dbReference type="InterPro" id="IPR017896">
    <property type="entry name" value="4Fe4S_Fe-S-bd"/>
</dbReference>
<dbReference type="eggNOG" id="COG0247">
    <property type="taxonomic scope" value="Bacteria"/>
</dbReference>
<evidence type="ECO:0000256" key="4">
    <source>
        <dbReference type="ARBA" id="ARBA00023004"/>
    </source>
</evidence>
<gene>
    <name evidence="8" type="ORF">ALO_17271</name>
</gene>
<evidence type="ECO:0000256" key="1">
    <source>
        <dbReference type="ARBA" id="ARBA00022485"/>
    </source>
</evidence>
<dbReference type="Pfam" id="PF13183">
    <property type="entry name" value="Fer4_8"/>
    <property type="match status" value="1"/>
</dbReference>
<keyword evidence="2 6" id="KW-0479">Metal-binding</keyword>
<dbReference type="InterPro" id="IPR017900">
    <property type="entry name" value="4Fe4S_Fe_S_CS"/>
</dbReference>
<dbReference type="InterPro" id="IPR012257">
    <property type="entry name" value="Glc_ox_4Fe-4S"/>
</dbReference>
<feature type="domain" description="4Fe-4S ferredoxin-type" evidence="7">
    <location>
        <begin position="56"/>
        <end position="87"/>
    </location>
</feature>
<keyword evidence="5 6" id="KW-0411">Iron-sulfur</keyword>
<dbReference type="PIRSF" id="PIRSF000139">
    <property type="entry name" value="Glc_ox_4Fe-4S"/>
    <property type="match status" value="1"/>
</dbReference>
<dbReference type="GO" id="GO:0019154">
    <property type="term" value="F:glycolate dehydrogenase activity"/>
    <property type="evidence" value="ECO:0007669"/>
    <property type="project" value="UniProtKB-EC"/>
</dbReference>
<keyword evidence="6" id="KW-0813">Transport</keyword>
<keyword evidence="6" id="KW-0249">Electron transport</keyword>
<dbReference type="EC" id="1.1.99.14" evidence="6"/>
<accession>F7NMX1</accession>
<comment type="caution">
    <text evidence="8">The sequence shown here is derived from an EMBL/GenBank/DDBJ whole genome shotgun (WGS) entry which is preliminary data.</text>
</comment>
<keyword evidence="1 6" id="KW-0004">4Fe-4S</keyword>
<sequence length="419" mass="45884">MSEKLIAELSEIIKGCSRCGYCMAECPAYKATKIEWDVARGRNWLASELANGAIQFDSDLDDPIDTCLRCGRCKENCPSKVDTPKAVQLTRTIRYKKGKMKLPYRLLFERIMPYPKRMAMGSKVMGRIQAIGPDGWLTKGIIARCCPPVWAMPTLPKRNARDILPAHNAAIGPRRGSVLYFVGCATGLVYPEAAEATVRLLTSQGVDVTIPDVSCCGTPPYSYGHIDGALLLVRRNLEVLNVKEVDAVISDCATCVSFLREYEDLPLADALKDKAKALRGKVKNLSDYLLSLGLLAPKHTVDKIVTYHQPCHYAHSLDGADAVEQILKNLPGIEFRKAANQNTCCGGAGSYCFSQVKRSRSILDTKLDGIVATEADAVVTNCPACMMQLQAGLRQLEGSKPIKVINTANLLADIYSDKH</sequence>
<feature type="domain" description="4Fe-4S ferredoxin-type" evidence="7">
    <location>
        <begin position="5"/>
        <end position="37"/>
    </location>
</feature>
<keyword evidence="3" id="KW-0677">Repeat</keyword>
<organism evidence="8 9">
    <name type="scientific">Acetonema longum DSM 6540</name>
    <dbReference type="NCBI Taxonomy" id="1009370"/>
    <lineage>
        <taxon>Bacteria</taxon>
        <taxon>Bacillati</taxon>
        <taxon>Bacillota</taxon>
        <taxon>Negativicutes</taxon>
        <taxon>Acetonemataceae</taxon>
        <taxon>Acetonema</taxon>
    </lineage>
</organism>
<dbReference type="GO" id="GO:0051539">
    <property type="term" value="F:4 iron, 4 sulfur cluster binding"/>
    <property type="evidence" value="ECO:0007669"/>
    <property type="project" value="UniProtKB-UniRule"/>
</dbReference>
<dbReference type="GO" id="GO:0046872">
    <property type="term" value="F:metal ion binding"/>
    <property type="evidence" value="ECO:0007669"/>
    <property type="project" value="UniProtKB-UniRule"/>
</dbReference>
<evidence type="ECO:0000313" key="8">
    <source>
        <dbReference type="EMBL" id="EGO62615.1"/>
    </source>
</evidence>
<dbReference type="PROSITE" id="PS51379">
    <property type="entry name" value="4FE4S_FER_2"/>
    <property type="match status" value="2"/>
</dbReference>
<dbReference type="EMBL" id="AFGF01000193">
    <property type="protein sequence ID" value="EGO62615.1"/>
    <property type="molecule type" value="Genomic_DNA"/>
</dbReference>
<evidence type="ECO:0000259" key="7">
    <source>
        <dbReference type="PROSITE" id="PS51379"/>
    </source>
</evidence>
<comment type="cofactor">
    <cofactor evidence="6">
        <name>[4Fe-4S] cluster</name>
        <dbReference type="ChEBI" id="CHEBI:49883"/>
    </cofactor>
    <text evidence="6">Binds 2 [4Fe-4S] clusters.</text>
</comment>
<dbReference type="InterPro" id="IPR009051">
    <property type="entry name" value="Helical_ferredxn"/>
</dbReference>
<comment type="catalytic activity">
    <reaction evidence="6">
        <text>glycolate + A = glyoxylate + AH2</text>
        <dbReference type="Rhea" id="RHEA:21264"/>
        <dbReference type="ChEBI" id="CHEBI:13193"/>
        <dbReference type="ChEBI" id="CHEBI:17499"/>
        <dbReference type="ChEBI" id="CHEBI:29805"/>
        <dbReference type="ChEBI" id="CHEBI:36655"/>
        <dbReference type="EC" id="1.1.99.14"/>
    </reaction>
</comment>
<evidence type="ECO:0000256" key="5">
    <source>
        <dbReference type="ARBA" id="ARBA00023014"/>
    </source>
</evidence>
<evidence type="ECO:0000313" key="9">
    <source>
        <dbReference type="Proteomes" id="UP000003240"/>
    </source>
</evidence>
<dbReference type="SUPFAM" id="SSF46548">
    <property type="entry name" value="alpha-helical ferredoxin"/>
    <property type="match status" value="1"/>
</dbReference>
<name>F7NMX1_9FIRM</name>
<evidence type="ECO:0000256" key="6">
    <source>
        <dbReference type="PIRNR" id="PIRNR000139"/>
    </source>
</evidence>
<proteinExistence type="predicted"/>
<dbReference type="Gene3D" id="1.10.1060.10">
    <property type="entry name" value="Alpha-helical ferredoxin"/>
    <property type="match status" value="1"/>
</dbReference>
<dbReference type="STRING" id="1009370.ALO_17271"/>
<dbReference type="PANTHER" id="PTHR32479:SF17">
    <property type="entry name" value="GLYCOLATE OXIDASE IRON-SULFUR SUBUNIT"/>
    <property type="match status" value="1"/>
</dbReference>
<dbReference type="Pfam" id="PF02754">
    <property type="entry name" value="CCG"/>
    <property type="match status" value="2"/>
</dbReference>
<reference evidence="8 9" key="1">
    <citation type="journal article" date="2011" name="EMBO J.">
        <title>Structural diversity of bacterial flagellar motors.</title>
        <authorList>
            <person name="Chen S."/>
            <person name="Beeby M."/>
            <person name="Murphy G.E."/>
            <person name="Leadbetter J.R."/>
            <person name="Hendrixson D.R."/>
            <person name="Briegel A."/>
            <person name="Li Z."/>
            <person name="Shi J."/>
            <person name="Tocheva E.I."/>
            <person name="Muller A."/>
            <person name="Dobro M.J."/>
            <person name="Jensen G.J."/>
        </authorList>
    </citation>
    <scope>NUCLEOTIDE SEQUENCE [LARGE SCALE GENOMIC DNA]</scope>
    <source>
        <strain evidence="8 9">DSM 6540</strain>
    </source>
</reference>
<keyword evidence="9" id="KW-1185">Reference proteome</keyword>